<keyword evidence="3" id="KW-1185">Reference proteome</keyword>
<evidence type="ECO:0000313" key="3">
    <source>
        <dbReference type="Proteomes" id="UP001172687"/>
    </source>
</evidence>
<evidence type="ECO:0000259" key="1">
    <source>
        <dbReference type="Pfam" id="PF03358"/>
    </source>
</evidence>
<dbReference type="RefSeq" id="WP_084055091.1">
    <property type="nucleotide sequence ID" value="NZ_JAUHTC010000022.1"/>
</dbReference>
<dbReference type="Pfam" id="PF03358">
    <property type="entry name" value="FMN_red"/>
    <property type="match status" value="1"/>
</dbReference>
<organism evidence="2 3">
    <name type="scientific">Mycolicibacterium austroafricanum</name>
    <name type="common">Mycobacterium austroafricanum</name>
    <dbReference type="NCBI Taxonomy" id="39687"/>
    <lineage>
        <taxon>Bacteria</taxon>
        <taxon>Bacillati</taxon>
        <taxon>Actinomycetota</taxon>
        <taxon>Actinomycetes</taxon>
        <taxon>Mycobacteriales</taxon>
        <taxon>Mycobacteriaceae</taxon>
        <taxon>Mycolicibacterium</taxon>
    </lineage>
</organism>
<keyword evidence="2" id="KW-0560">Oxidoreductase</keyword>
<protein>
    <submittedName>
        <fullName evidence="2">NAD(P)H-dependent oxidoreductase</fullName>
        <ecNumber evidence="2">1.-.-.-</ecNumber>
    </submittedName>
</protein>
<dbReference type="GO" id="GO:0016491">
    <property type="term" value="F:oxidoreductase activity"/>
    <property type="evidence" value="ECO:0007669"/>
    <property type="project" value="UniProtKB-KW"/>
</dbReference>
<dbReference type="Gene3D" id="3.40.50.360">
    <property type="match status" value="1"/>
</dbReference>
<name>A0ABT8H8W0_MYCAO</name>
<comment type="caution">
    <text evidence="2">The sequence shown here is derived from an EMBL/GenBank/DDBJ whole genome shotgun (WGS) entry which is preliminary data.</text>
</comment>
<accession>A0ABT8H8W0</accession>
<evidence type="ECO:0000313" key="2">
    <source>
        <dbReference type="EMBL" id="MDN4517197.1"/>
    </source>
</evidence>
<dbReference type="EMBL" id="JAUHTC010000022">
    <property type="protein sequence ID" value="MDN4517197.1"/>
    <property type="molecule type" value="Genomic_DNA"/>
</dbReference>
<feature type="domain" description="NADPH-dependent FMN reductase-like" evidence="1">
    <location>
        <begin position="10"/>
        <end position="156"/>
    </location>
</feature>
<dbReference type="PANTHER" id="PTHR30543:SF21">
    <property type="entry name" value="NAD(P)H-DEPENDENT FMN REDUCTASE LOT6"/>
    <property type="match status" value="1"/>
</dbReference>
<reference evidence="2" key="1">
    <citation type="submission" date="2023-07" db="EMBL/GenBank/DDBJ databases">
        <title>Degradation of tert-butanol by M. austroafricanum TBA100.</title>
        <authorList>
            <person name="Helbich S."/>
            <person name="Vainshtein Y."/>
        </authorList>
    </citation>
    <scope>NUCLEOTIDE SEQUENCE</scope>
    <source>
        <strain evidence="2">TBA100</strain>
    </source>
</reference>
<gene>
    <name evidence="2" type="ORF">QYF68_05075</name>
</gene>
<dbReference type="InterPro" id="IPR029039">
    <property type="entry name" value="Flavoprotein-like_sf"/>
</dbReference>
<dbReference type="EC" id="1.-.-.-" evidence="2"/>
<proteinExistence type="predicted"/>
<dbReference type="SUPFAM" id="SSF52218">
    <property type="entry name" value="Flavoproteins"/>
    <property type="match status" value="1"/>
</dbReference>
<dbReference type="InterPro" id="IPR050712">
    <property type="entry name" value="NAD(P)H-dep_reductase"/>
</dbReference>
<dbReference type="PANTHER" id="PTHR30543">
    <property type="entry name" value="CHROMATE REDUCTASE"/>
    <property type="match status" value="1"/>
</dbReference>
<sequence length="206" mass="23059">MMQAEPAPLRLAVVTGSTRPHRRSAMVAEWVHQRARAHFGEAPVQIDLIDLAEVDLPPLDEPVPAMIGDYRHEHTRRWSQLISSYDGFVFVTPEHNHSMPAALKNAIDYLYSEWNNKAAGFVSLGVEGGTRAVEHLRLVLAEMKVACVRSQVPLGLFTDFEIDDVTQPGRFTPAAQKEELLNRMLDELVEWATALRTVRVRPGSAV</sequence>
<dbReference type="InterPro" id="IPR005025">
    <property type="entry name" value="FMN_Rdtase-like_dom"/>
</dbReference>
<dbReference type="Proteomes" id="UP001172687">
    <property type="component" value="Unassembled WGS sequence"/>
</dbReference>